<accession>A0A0E9TX88</accession>
<organism evidence="2">
    <name type="scientific">Anguilla anguilla</name>
    <name type="common">European freshwater eel</name>
    <name type="synonym">Muraena anguilla</name>
    <dbReference type="NCBI Taxonomy" id="7936"/>
    <lineage>
        <taxon>Eukaryota</taxon>
        <taxon>Metazoa</taxon>
        <taxon>Chordata</taxon>
        <taxon>Craniata</taxon>
        <taxon>Vertebrata</taxon>
        <taxon>Euteleostomi</taxon>
        <taxon>Actinopterygii</taxon>
        <taxon>Neopterygii</taxon>
        <taxon>Teleostei</taxon>
        <taxon>Anguilliformes</taxon>
        <taxon>Anguillidae</taxon>
        <taxon>Anguilla</taxon>
    </lineage>
</organism>
<dbReference type="AlphaFoldDB" id="A0A0E9TX88"/>
<dbReference type="EMBL" id="GBXM01050490">
    <property type="protein sequence ID" value="JAH58087.1"/>
    <property type="molecule type" value="Transcribed_RNA"/>
</dbReference>
<reference evidence="2" key="1">
    <citation type="submission" date="2014-11" db="EMBL/GenBank/DDBJ databases">
        <authorList>
            <person name="Amaro Gonzalez C."/>
        </authorList>
    </citation>
    <scope>NUCLEOTIDE SEQUENCE</scope>
</reference>
<reference evidence="2" key="2">
    <citation type="journal article" date="2015" name="Fish Shellfish Immunol.">
        <title>Early steps in the European eel (Anguilla anguilla)-Vibrio vulnificus interaction in the gills: Role of the RtxA13 toxin.</title>
        <authorList>
            <person name="Callol A."/>
            <person name="Pajuelo D."/>
            <person name="Ebbesson L."/>
            <person name="Teles M."/>
            <person name="MacKenzie S."/>
            <person name="Amaro C."/>
        </authorList>
    </citation>
    <scope>NUCLEOTIDE SEQUENCE</scope>
</reference>
<sequence>MKAQWKIKGSRGVTQRKMKK</sequence>
<name>A0A0E9TX88_ANGAN</name>
<proteinExistence type="predicted"/>
<protein>
    <submittedName>
        <fullName evidence="2">Uncharacterized protein</fullName>
    </submittedName>
</protein>
<evidence type="ECO:0000256" key="1">
    <source>
        <dbReference type="SAM" id="MobiDB-lite"/>
    </source>
</evidence>
<feature type="region of interest" description="Disordered" evidence="1">
    <location>
        <begin position="1"/>
        <end position="20"/>
    </location>
</feature>
<evidence type="ECO:0000313" key="2">
    <source>
        <dbReference type="EMBL" id="JAH58087.1"/>
    </source>
</evidence>